<sequence length="54" mass="5895">MVNNGDLSDLSLHERGEDESGGAIYGEHLTAFYSGELGFGLKTFLLDHLVLIKN</sequence>
<gene>
    <name evidence="1" type="ORF">HAX54_012942</name>
</gene>
<keyword evidence="2" id="KW-1185">Reference proteome</keyword>
<proteinExistence type="predicted"/>
<accession>A0ABS8TKJ7</accession>
<protein>
    <submittedName>
        <fullName evidence="1">Uncharacterized protein</fullName>
    </submittedName>
</protein>
<dbReference type="Proteomes" id="UP000823775">
    <property type="component" value="Unassembled WGS sequence"/>
</dbReference>
<feature type="non-terminal residue" evidence="1">
    <location>
        <position position="54"/>
    </location>
</feature>
<dbReference type="EMBL" id="JACEIK010001767">
    <property type="protein sequence ID" value="MCD7472055.1"/>
    <property type="molecule type" value="Genomic_DNA"/>
</dbReference>
<comment type="caution">
    <text evidence="1">The sequence shown here is derived from an EMBL/GenBank/DDBJ whole genome shotgun (WGS) entry which is preliminary data.</text>
</comment>
<reference evidence="1 2" key="1">
    <citation type="journal article" date="2021" name="BMC Genomics">
        <title>Datura genome reveals duplications of psychoactive alkaloid biosynthetic genes and high mutation rate following tissue culture.</title>
        <authorList>
            <person name="Rajewski A."/>
            <person name="Carter-House D."/>
            <person name="Stajich J."/>
            <person name="Litt A."/>
        </authorList>
    </citation>
    <scope>NUCLEOTIDE SEQUENCE [LARGE SCALE GENOMIC DNA]</scope>
    <source>
        <strain evidence="1">AR-01</strain>
    </source>
</reference>
<evidence type="ECO:0000313" key="2">
    <source>
        <dbReference type="Proteomes" id="UP000823775"/>
    </source>
</evidence>
<organism evidence="1 2">
    <name type="scientific">Datura stramonium</name>
    <name type="common">Jimsonweed</name>
    <name type="synonym">Common thornapple</name>
    <dbReference type="NCBI Taxonomy" id="4076"/>
    <lineage>
        <taxon>Eukaryota</taxon>
        <taxon>Viridiplantae</taxon>
        <taxon>Streptophyta</taxon>
        <taxon>Embryophyta</taxon>
        <taxon>Tracheophyta</taxon>
        <taxon>Spermatophyta</taxon>
        <taxon>Magnoliopsida</taxon>
        <taxon>eudicotyledons</taxon>
        <taxon>Gunneridae</taxon>
        <taxon>Pentapetalae</taxon>
        <taxon>asterids</taxon>
        <taxon>lamiids</taxon>
        <taxon>Solanales</taxon>
        <taxon>Solanaceae</taxon>
        <taxon>Solanoideae</taxon>
        <taxon>Datureae</taxon>
        <taxon>Datura</taxon>
    </lineage>
</organism>
<evidence type="ECO:0000313" key="1">
    <source>
        <dbReference type="EMBL" id="MCD7472055.1"/>
    </source>
</evidence>
<name>A0ABS8TKJ7_DATST</name>